<keyword evidence="5" id="KW-0539">Nucleus</keyword>
<dbReference type="HOGENOM" id="CLU_632347_0_0_1"/>
<dbReference type="eggNOG" id="KOG0627">
    <property type="taxonomic scope" value="Eukaryota"/>
</dbReference>
<evidence type="ECO:0000256" key="2">
    <source>
        <dbReference type="ARBA" id="ARBA00023015"/>
    </source>
</evidence>
<gene>
    <name evidence="10" type="ORF">PHATRDRAFT_45112</name>
</gene>
<evidence type="ECO:0000256" key="5">
    <source>
        <dbReference type="ARBA" id="ARBA00023242"/>
    </source>
</evidence>
<protein>
    <recommendedName>
        <fullName evidence="9">HSF-type DNA-binding domain-containing protein</fullName>
    </recommendedName>
</protein>
<dbReference type="InterPro" id="IPR036388">
    <property type="entry name" value="WH-like_DNA-bd_sf"/>
</dbReference>
<keyword evidence="4" id="KW-0804">Transcription</keyword>
<dbReference type="Pfam" id="PF00447">
    <property type="entry name" value="HSF_DNA-bind"/>
    <property type="match status" value="1"/>
</dbReference>
<dbReference type="Proteomes" id="UP000000759">
    <property type="component" value="Chromosome 6"/>
</dbReference>
<name>B7FWH9_PHATC</name>
<evidence type="ECO:0000256" key="6">
    <source>
        <dbReference type="RuleBase" id="RU004020"/>
    </source>
</evidence>
<keyword evidence="2" id="KW-0805">Transcription regulation</keyword>
<dbReference type="PaxDb" id="2850-Phatr45112"/>
<dbReference type="OrthoDB" id="46489at2759"/>
<feature type="region of interest" description="Disordered" evidence="8">
    <location>
        <begin position="13"/>
        <end position="36"/>
    </location>
</feature>
<dbReference type="GeneID" id="7200308"/>
<reference evidence="11" key="2">
    <citation type="submission" date="2008-08" db="EMBL/GenBank/DDBJ databases">
        <authorList>
            <consortium name="Diatom Consortium"/>
            <person name="Grigoriev I."/>
            <person name="Grimwood J."/>
            <person name="Kuo A."/>
            <person name="Otillar R.P."/>
            <person name="Salamov A."/>
            <person name="Detter J.C."/>
            <person name="Lindquist E."/>
            <person name="Shapiro H."/>
            <person name="Lucas S."/>
            <person name="Glavina del Rio T."/>
            <person name="Pitluck S."/>
            <person name="Rokhsar D."/>
            <person name="Bowler C."/>
        </authorList>
    </citation>
    <scope>GENOME REANNOTATION</scope>
    <source>
        <strain evidence="11">CCAP 1055/1</strain>
    </source>
</reference>
<evidence type="ECO:0000259" key="9">
    <source>
        <dbReference type="SMART" id="SM00415"/>
    </source>
</evidence>
<comment type="subcellular location">
    <subcellularLocation>
        <location evidence="1">Nucleus</location>
    </subcellularLocation>
</comment>
<evidence type="ECO:0000313" key="10">
    <source>
        <dbReference type="EMBL" id="EEC49210.1"/>
    </source>
</evidence>
<keyword evidence="3" id="KW-0238">DNA-binding</keyword>
<dbReference type="GO" id="GO:0043565">
    <property type="term" value="F:sequence-specific DNA binding"/>
    <property type="evidence" value="ECO:0007669"/>
    <property type="project" value="InterPro"/>
</dbReference>
<dbReference type="InterPro" id="IPR036390">
    <property type="entry name" value="WH_DNA-bd_sf"/>
</dbReference>
<dbReference type="RefSeq" id="XP_002179387.1">
    <property type="nucleotide sequence ID" value="XM_002179351.1"/>
</dbReference>
<dbReference type="GO" id="GO:0005634">
    <property type="term" value="C:nucleus"/>
    <property type="evidence" value="ECO:0007669"/>
    <property type="project" value="UniProtKB-SubCell"/>
</dbReference>
<accession>B7FWH9</accession>
<keyword evidence="11" id="KW-1185">Reference proteome</keyword>
<dbReference type="GO" id="GO:0003700">
    <property type="term" value="F:DNA-binding transcription factor activity"/>
    <property type="evidence" value="ECO:0007669"/>
    <property type="project" value="InterPro"/>
</dbReference>
<sequence length="429" mass="47480">MFSNFTMTPVPTDLPQLTSAVHGRKRKSSPKVDDGSSTVPMFLKKTYTMIDTCDSSVSAWSHDGLTFVVKDTERFATDVIPEFFKHNNFSSFVRQLNFYGFRKIKSDPLRLKDVESSEESRYWKFRHEFFQRGRPDLLVEIRKSNQQESVDKQEVDSLKCEVSTLRSRLSNMSRDMEKLTNVVSSLVKTQQLNEMESACKKQKLLHDEPEYVSSAFNGQPDTATSSAAAAYEAAFLDELAMDPDLDGFGPGSVQKGVAADVNAINMKDDELLATIFALDANDQVNLLESTSPHMASFHSVGNHYHGEAAGSASSVDSHLVKKLHSALSSMPYDMQALFVDRMVASIAHPDQVQQQAEAMTSLAKSAAEEAQRRLLAAGRSPTDPKSVPLASAVLGAYLSRFGVPTDIPVERWGEAHTISPLNSRPMVEL</sequence>
<evidence type="ECO:0000313" key="11">
    <source>
        <dbReference type="Proteomes" id="UP000000759"/>
    </source>
</evidence>
<dbReference type="PANTHER" id="PTHR10015">
    <property type="entry name" value="HEAT SHOCK TRANSCRIPTION FACTOR"/>
    <property type="match status" value="1"/>
</dbReference>
<comment type="similarity">
    <text evidence="6">Belongs to the HSF family.</text>
</comment>
<evidence type="ECO:0000256" key="3">
    <source>
        <dbReference type="ARBA" id="ARBA00023125"/>
    </source>
</evidence>
<dbReference type="PANTHER" id="PTHR10015:SF206">
    <property type="entry name" value="HSF-TYPE DNA-BINDING DOMAIN-CONTAINING PROTEIN"/>
    <property type="match status" value="1"/>
</dbReference>
<reference evidence="10 11" key="1">
    <citation type="journal article" date="2008" name="Nature">
        <title>The Phaeodactylum genome reveals the evolutionary history of diatom genomes.</title>
        <authorList>
            <person name="Bowler C."/>
            <person name="Allen A.E."/>
            <person name="Badger J.H."/>
            <person name="Grimwood J."/>
            <person name="Jabbari K."/>
            <person name="Kuo A."/>
            <person name="Maheswari U."/>
            <person name="Martens C."/>
            <person name="Maumus F."/>
            <person name="Otillar R.P."/>
            <person name="Rayko E."/>
            <person name="Salamov A."/>
            <person name="Vandepoele K."/>
            <person name="Beszteri B."/>
            <person name="Gruber A."/>
            <person name="Heijde M."/>
            <person name="Katinka M."/>
            <person name="Mock T."/>
            <person name="Valentin K."/>
            <person name="Verret F."/>
            <person name="Berges J.A."/>
            <person name="Brownlee C."/>
            <person name="Cadoret J.P."/>
            <person name="Chiovitti A."/>
            <person name="Choi C.J."/>
            <person name="Coesel S."/>
            <person name="De Martino A."/>
            <person name="Detter J.C."/>
            <person name="Durkin C."/>
            <person name="Falciatore A."/>
            <person name="Fournet J."/>
            <person name="Haruta M."/>
            <person name="Huysman M.J."/>
            <person name="Jenkins B.D."/>
            <person name="Jiroutova K."/>
            <person name="Jorgensen R.E."/>
            <person name="Joubert Y."/>
            <person name="Kaplan A."/>
            <person name="Kroger N."/>
            <person name="Kroth P.G."/>
            <person name="La Roche J."/>
            <person name="Lindquist E."/>
            <person name="Lommer M."/>
            <person name="Martin-Jezequel V."/>
            <person name="Lopez P.J."/>
            <person name="Lucas S."/>
            <person name="Mangogna M."/>
            <person name="McGinnis K."/>
            <person name="Medlin L.K."/>
            <person name="Montsant A."/>
            <person name="Oudot-Le Secq M.P."/>
            <person name="Napoli C."/>
            <person name="Obornik M."/>
            <person name="Parker M.S."/>
            <person name="Petit J.L."/>
            <person name="Porcel B.M."/>
            <person name="Poulsen N."/>
            <person name="Robison M."/>
            <person name="Rychlewski L."/>
            <person name="Rynearson T.A."/>
            <person name="Schmutz J."/>
            <person name="Shapiro H."/>
            <person name="Siaut M."/>
            <person name="Stanley M."/>
            <person name="Sussman M.R."/>
            <person name="Taylor A.R."/>
            <person name="Vardi A."/>
            <person name="von Dassow P."/>
            <person name="Vyverman W."/>
            <person name="Willis A."/>
            <person name="Wyrwicz L.S."/>
            <person name="Rokhsar D.S."/>
            <person name="Weissenbach J."/>
            <person name="Armbrust E.V."/>
            <person name="Green B.R."/>
            <person name="Van de Peer Y."/>
            <person name="Grigoriev I.V."/>
        </authorList>
    </citation>
    <scope>NUCLEOTIDE SEQUENCE [LARGE SCALE GENOMIC DNA]</scope>
    <source>
        <strain evidence="10 11">CCAP 1055/1</strain>
    </source>
</reference>
<dbReference type="InParanoid" id="B7FWH9"/>
<dbReference type="SUPFAM" id="SSF46785">
    <property type="entry name" value="Winged helix' DNA-binding domain"/>
    <property type="match status" value="1"/>
</dbReference>
<feature type="coiled-coil region" evidence="7">
    <location>
        <begin position="155"/>
        <end position="182"/>
    </location>
</feature>
<dbReference type="FunFam" id="1.10.10.10:FF:000027">
    <property type="entry name" value="Heat shock transcription factor 1"/>
    <property type="match status" value="1"/>
</dbReference>
<dbReference type="Gene3D" id="1.10.10.10">
    <property type="entry name" value="Winged helix-like DNA-binding domain superfamily/Winged helix DNA-binding domain"/>
    <property type="match status" value="1"/>
</dbReference>
<evidence type="ECO:0000256" key="8">
    <source>
        <dbReference type="SAM" id="MobiDB-lite"/>
    </source>
</evidence>
<dbReference type="InterPro" id="IPR000232">
    <property type="entry name" value="HSF_DNA-bd"/>
</dbReference>
<organism evidence="10 11">
    <name type="scientific">Phaeodactylum tricornutum (strain CCAP 1055/1)</name>
    <dbReference type="NCBI Taxonomy" id="556484"/>
    <lineage>
        <taxon>Eukaryota</taxon>
        <taxon>Sar</taxon>
        <taxon>Stramenopiles</taxon>
        <taxon>Ochrophyta</taxon>
        <taxon>Bacillariophyta</taxon>
        <taxon>Bacillariophyceae</taxon>
        <taxon>Bacillariophycidae</taxon>
        <taxon>Naviculales</taxon>
        <taxon>Phaeodactylaceae</taxon>
        <taxon>Phaeodactylum</taxon>
    </lineage>
</organism>
<feature type="domain" description="HSF-type DNA-binding" evidence="9">
    <location>
        <begin position="38"/>
        <end position="144"/>
    </location>
</feature>
<proteinExistence type="inferred from homology"/>
<keyword evidence="7" id="KW-0175">Coiled coil</keyword>
<dbReference type="KEGG" id="pti:PHATRDRAFT_45112"/>
<evidence type="ECO:0000256" key="4">
    <source>
        <dbReference type="ARBA" id="ARBA00023163"/>
    </source>
</evidence>
<evidence type="ECO:0000256" key="1">
    <source>
        <dbReference type="ARBA" id="ARBA00004123"/>
    </source>
</evidence>
<dbReference type="AlphaFoldDB" id="B7FWH9"/>
<dbReference type="PRINTS" id="PR00056">
    <property type="entry name" value="HSFDOMAIN"/>
</dbReference>
<dbReference type="EMBL" id="CM000609">
    <property type="protein sequence ID" value="EEC49210.1"/>
    <property type="molecule type" value="Genomic_DNA"/>
</dbReference>
<evidence type="ECO:0000256" key="7">
    <source>
        <dbReference type="SAM" id="Coils"/>
    </source>
</evidence>
<dbReference type="SMART" id="SM00415">
    <property type="entry name" value="HSF"/>
    <property type="match status" value="1"/>
</dbReference>